<sequence>MEMKSNEEKVIEYETFLNDRLKNDLRKILDLRDKIYEDISEYMQLKTTIQKLQEDLKPQAELKTKIDLGCNFYVQANVTNPSMIFVSIGFGFFLEMTLTEAVSFIEKKTERLQSQAIELTHDASKVKGHIKLVIEGLRELQNLPKEEETTYRDVLS</sequence>
<evidence type="ECO:0000256" key="1">
    <source>
        <dbReference type="ARBA" id="ARBA00007666"/>
    </source>
</evidence>
<dbReference type="PRINTS" id="PR01502">
    <property type="entry name" value="UXTPROTEIN"/>
</dbReference>
<dbReference type="PANTHER" id="PTHR13345:SF9">
    <property type="entry name" value="PROTEIN UXT"/>
    <property type="match status" value="1"/>
</dbReference>
<name>A0AAV2HHT1_LYMST</name>
<protein>
    <recommendedName>
        <fullName evidence="4">Protein UXT</fullName>
    </recommendedName>
</protein>
<dbReference type="Pfam" id="PF02996">
    <property type="entry name" value="Prefoldin"/>
    <property type="match status" value="1"/>
</dbReference>
<dbReference type="Gene3D" id="1.10.287.370">
    <property type="match status" value="1"/>
</dbReference>
<evidence type="ECO:0000313" key="2">
    <source>
        <dbReference type="EMBL" id="CAL1532969.1"/>
    </source>
</evidence>
<comment type="similarity">
    <text evidence="1">Belongs to the UXT family.</text>
</comment>
<evidence type="ECO:0000313" key="3">
    <source>
        <dbReference type="Proteomes" id="UP001497497"/>
    </source>
</evidence>
<dbReference type="GO" id="GO:0000122">
    <property type="term" value="P:negative regulation of transcription by RNA polymerase II"/>
    <property type="evidence" value="ECO:0007669"/>
    <property type="project" value="InterPro"/>
</dbReference>
<accession>A0AAV2HHT1</accession>
<dbReference type="InterPro" id="IPR009053">
    <property type="entry name" value="Prefoldin"/>
</dbReference>
<proteinExistence type="inferred from homology"/>
<dbReference type="InterPro" id="IPR004127">
    <property type="entry name" value="Prefoldin_subunit_alpha"/>
</dbReference>
<dbReference type="GO" id="GO:0045944">
    <property type="term" value="P:positive regulation of transcription by RNA polymerase II"/>
    <property type="evidence" value="ECO:0007669"/>
    <property type="project" value="TreeGrafter"/>
</dbReference>
<dbReference type="PANTHER" id="PTHR13345">
    <property type="entry name" value="MEDIATOR OF RNA POLYMERASE II TRANSCRIPTION SUBUNIT 10"/>
    <property type="match status" value="1"/>
</dbReference>
<organism evidence="2 3">
    <name type="scientific">Lymnaea stagnalis</name>
    <name type="common">Great pond snail</name>
    <name type="synonym">Helix stagnalis</name>
    <dbReference type="NCBI Taxonomy" id="6523"/>
    <lineage>
        <taxon>Eukaryota</taxon>
        <taxon>Metazoa</taxon>
        <taxon>Spiralia</taxon>
        <taxon>Lophotrochozoa</taxon>
        <taxon>Mollusca</taxon>
        <taxon>Gastropoda</taxon>
        <taxon>Heterobranchia</taxon>
        <taxon>Euthyneura</taxon>
        <taxon>Panpulmonata</taxon>
        <taxon>Hygrophila</taxon>
        <taxon>Lymnaeoidea</taxon>
        <taxon>Lymnaeidae</taxon>
        <taxon>Lymnaea</taxon>
    </lineage>
</organism>
<reference evidence="2 3" key="1">
    <citation type="submission" date="2024-04" db="EMBL/GenBank/DDBJ databases">
        <authorList>
            <consortium name="Genoscope - CEA"/>
            <person name="William W."/>
        </authorList>
    </citation>
    <scope>NUCLEOTIDE SEQUENCE [LARGE SCALE GENOMIC DNA]</scope>
</reference>
<comment type="caution">
    <text evidence="2">The sequence shown here is derived from an EMBL/GenBank/DDBJ whole genome shotgun (WGS) entry which is preliminary data.</text>
</comment>
<dbReference type="EMBL" id="CAXITT010000129">
    <property type="protein sequence ID" value="CAL1532969.1"/>
    <property type="molecule type" value="Genomic_DNA"/>
</dbReference>
<evidence type="ECO:0008006" key="4">
    <source>
        <dbReference type="Google" id="ProtNLM"/>
    </source>
</evidence>
<dbReference type="CDD" id="cd23158">
    <property type="entry name" value="Prefoldin_UXT"/>
    <property type="match status" value="1"/>
</dbReference>
<dbReference type="AlphaFoldDB" id="A0AAV2HHT1"/>
<keyword evidence="3" id="KW-1185">Reference proteome</keyword>
<dbReference type="InterPro" id="IPR003994">
    <property type="entry name" value="UXT"/>
</dbReference>
<dbReference type="GO" id="GO:0003714">
    <property type="term" value="F:transcription corepressor activity"/>
    <property type="evidence" value="ECO:0007669"/>
    <property type="project" value="InterPro"/>
</dbReference>
<gene>
    <name evidence="2" type="ORF">GSLYS_00006987001</name>
</gene>
<dbReference type="SUPFAM" id="SSF46579">
    <property type="entry name" value="Prefoldin"/>
    <property type="match status" value="1"/>
</dbReference>
<dbReference type="GO" id="GO:0016592">
    <property type="term" value="C:mediator complex"/>
    <property type="evidence" value="ECO:0007669"/>
    <property type="project" value="TreeGrafter"/>
</dbReference>
<dbReference type="Proteomes" id="UP001497497">
    <property type="component" value="Unassembled WGS sequence"/>
</dbReference>